<dbReference type="AlphaFoldDB" id="A0AA41R2W8"/>
<organism evidence="4 5">
    <name type="scientific">Desulfatitalea alkaliphila</name>
    <dbReference type="NCBI Taxonomy" id="2929485"/>
    <lineage>
        <taxon>Bacteria</taxon>
        <taxon>Pseudomonadati</taxon>
        <taxon>Thermodesulfobacteriota</taxon>
        <taxon>Desulfobacteria</taxon>
        <taxon>Desulfobacterales</taxon>
        <taxon>Desulfosarcinaceae</taxon>
        <taxon>Desulfatitalea</taxon>
    </lineage>
</organism>
<keyword evidence="1" id="KW-0808">Transferase</keyword>
<dbReference type="PANTHER" id="PTHR42919:SF8">
    <property type="entry name" value="N-ALPHA-ACETYLTRANSFERASE 50"/>
    <property type="match status" value="1"/>
</dbReference>
<reference evidence="4" key="1">
    <citation type="submission" date="2022-04" db="EMBL/GenBank/DDBJ databases">
        <title>Desulfatitalea alkaliphila sp. nov., a novel anaerobic sulfate-reducing bacterium isolated from terrestrial mud volcano, Taman Peninsula, Russia.</title>
        <authorList>
            <person name="Khomyakova M.A."/>
            <person name="Merkel A.Y."/>
            <person name="Slobodkin A.I."/>
        </authorList>
    </citation>
    <scope>NUCLEOTIDE SEQUENCE</scope>
    <source>
        <strain evidence="4">M08but</strain>
    </source>
</reference>
<keyword evidence="5" id="KW-1185">Reference proteome</keyword>
<dbReference type="Proteomes" id="UP001165427">
    <property type="component" value="Unassembled WGS sequence"/>
</dbReference>
<feature type="domain" description="N-acetyltransferase" evidence="3">
    <location>
        <begin position="15"/>
        <end position="166"/>
    </location>
</feature>
<comment type="caution">
    <text evidence="4">The sequence shown here is derived from an EMBL/GenBank/DDBJ whole genome shotgun (WGS) entry which is preliminary data.</text>
</comment>
<evidence type="ECO:0000313" key="5">
    <source>
        <dbReference type="Proteomes" id="UP001165427"/>
    </source>
</evidence>
<dbReference type="Gene3D" id="3.40.630.30">
    <property type="match status" value="1"/>
</dbReference>
<dbReference type="Pfam" id="PF00583">
    <property type="entry name" value="Acetyltransf_1"/>
    <property type="match status" value="1"/>
</dbReference>
<dbReference type="RefSeq" id="WP_246907822.1">
    <property type="nucleotide sequence ID" value="NZ_JALJRB010000011.1"/>
</dbReference>
<keyword evidence="2" id="KW-0012">Acyltransferase</keyword>
<accession>A0AA41R2W8</accession>
<gene>
    <name evidence="4" type="ORF">MRX98_11450</name>
</gene>
<dbReference type="PANTHER" id="PTHR42919">
    <property type="entry name" value="N-ALPHA-ACETYLTRANSFERASE"/>
    <property type="match status" value="1"/>
</dbReference>
<evidence type="ECO:0000256" key="1">
    <source>
        <dbReference type="ARBA" id="ARBA00022679"/>
    </source>
</evidence>
<dbReference type="InterPro" id="IPR051556">
    <property type="entry name" value="N-term/lysine_N-AcTrnsfr"/>
</dbReference>
<dbReference type="InterPro" id="IPR016181">
    <property type="entry name" value="Acyl_CoA_acyltransferase"/>
</dbReference>
<sequence length="166" mass="18553">MIGFHKVRSQTQIAAVARLAREIWTAHYTPIIGRAQVDYMVQKFQSAPAVAAQVDEDYAYYLVTSDAQEVGYLAVVPDVDDGSLLLSKIYLLASQRGHGLGKEMLRFVEDLCRRQGLGMVWLTVNKHNAAAIAWYERMGFTNAGPIVQDIGGGFVMDDYKMEKTFD</sequence>
<evidence type="ECO:0000259" key="3">
    <source>
        <dbReference type="PROSITE" id="PS51186"/>
    </source>
</evidence>
<dbReference type="InterPro" id="IPR000182">
    <property type="entry name" value="GNAT_dom"/>
</dbReference>
<dbReference type="GO" id="GO:0016747">
    <property type="term" value="F:acyltransferase activity, transferring groups other than amino-acyl groups"/>
    <property type="evidence" value="ECO:0007669"/>
    <property type="project" value="InterPro"/>
</dbReference>
<dbReference type="PROSITE" id="PS51186">
    <property type="entry name" value="GNAT"/>
    <property type="match status" value="1"/>
</dbReference>
<name>A0AA41R2W8_9BACT</name>
<dbReference type="CDD" id="cd04301">
    <property type="entry name" value="NAT_SF"/>
    <property type="match status" value="1"/>
</dbReference>
<evidence type="ECO:0000256" key="2">
    <source>
        <dbReference type="ARBA" id="ARBA00023315"/>
    </source>
</evidence>
<dbReference type="SUPFAM" id="SSF55729">
    <property type="entry name" value="Acyl-CoA N-acyltransferases (Nat)"/>
    <property type="match status" value="1"/>
</dbReference>
<dbReference type="EMBL" id="JALJRB010000011">
    <property type="protein sequence ID" value="MCJ8501189.1"/>
    <property type="molecule type" value="Genomic_DNA"/>
</dbReference>
<proteinExistence type="predicted"/>
<evidence type="ECO:0000313" key="4">
    <source>
        <dbReference type="EMBL" id="MCJ8501189.1"/>
    </source>
</evidence>
<protein>
    <submittedName>
        <fullName evidence="4">GNAT family N-acetyltransferase</fullName>
    </submittedName>
</protein>